<evidence type="ECO:0000313" key="3">
    <source>
        <dbReference type="Proteomes" id="UP000680158"/>
    </source>
</evidence>
<accession>A0A941DD99</accession>
<feature type="domain" description="DUF2314" evidence="1">
    <location>
        <begin position="33"/>
        <end position="156"/>
    </location>
</feature>
<evidence type="ECO:0000259" key="1">
    <source>
        <dbReference type="Pfam" id="PF10077"/>
    </source>
</evidence>
<protein>
    <submittedName>
        <fullName evidence="2">DUF2314 domain-containing protein</fullName>
    </submittedName>
</protein>
<organism evidence="2 3">
    <name type="scientific">Undibacterium baiyunense</name>
    <dbReference type="NCBI Taxonomy" id="2828731"/>
    <lineage>
        <taxon>Bacteria</taxon>
        <taxon>Pseudomonadati</taxon>
        <taxon>Pseudomonadota</taxon>
        <taxon>Betaproteobacteria</taxon>
        <taxon>Burkholderiales</taxon>
        <taxon>Oxalobacteraceae</taxon>
        <taxon>Undibacterium</taxon>
    </lineage>
</organism>
<dbReference type="Pfam" id="PF10077">
    <property type="entry name" value="DUF2314"/>
    <property type="match status" value="1"/>
</dbReference>
<keyword evidence="3" id="KW-1185">Reference proteome</keyword>
<dbReference type="EMBL" id="JAGSPM010000002">
    <property type="protein sequence ID" value="MBR7745906.1"/>
    <property type="molecule type" value="Genomic_DNA"/>
</dbReference>
<proteinExistence type="predicted"/>
<gene>
    <name evidence="2" type="ORF">KDM92_04885</name>
</gene>
<dbReference type="AlphaFoldDB" id="A0A941DD99"/>
<dbReference type="Proteomes" id="UP000680158">
    <property type="component" value="Unassembled WGS sequence"/>
</dbReference>
<sequence>MKKSIFASILVLSNLCSASDKIDDRTVKVSEQDKNMNLAIAEARRTLDGFLALSRKPPEGASNFKVKVKLSDEGGVEHFWFIPFKEIKDGFAGVLANDPQVVKSVIAGEVYAFKREQITDWGYELNGKQIGSFTVCAMFKTMPKADVTRYKKDHGFVCDN</sequence>
<name>A0A941DD99_9BURK</name>
<evidence type="ECO:0000313" key="2">
    <source>
        <dbReference type="EMBL" id="MBR7745906.1"/>
    </source>
</evidence>
<comment type="caution">
    <text evidence="2">The sequence shown here is derived from an EMBL/GenBank/DDBJ whole genome shotgun (WGS) entry which is preliminary data.</text>
</comment>
<dbReference type="RefSeq" id="WP_212683262.1">
    <property type="nucleotide sequence ID" value="NZ_JAGSPM010000002.1"/>
</dbReference>
<reference evidence="2 3" key="1">
    <citation type="submission" date="2021-04" db="EMBL/GenBank/DDBJ databases">
        <title>novel species isolated from subtropical streams in China.</title>
        <authorList>
            <person name="Lu H."/>
        </authorList>
    </citation>
    <scope>NUCLEOTIDE SEQUENCE [LARGE SCALE GENOMIC DNA]</scope>
    <source>
        <strain evidence="2 3">BYS107W</strain>
    </source>
</reference>
<dbReference type="InterPro" id="IPR018756">
    <property type="entry name" value="DUF2314"/>
</dbReference>